<dbReference type="InterPro" id="IPR036047">
    <property type="entry name" value="F-box-like_dom_sf"/>
</dbReference>
<evidence type="ECO:0000313" key="1">
    <source>
        <dbReference type="EMBL" id="KAK1428832.1"/>
    </source>
</evidence>
<gene>
    <name evidence="1" type="ORF">QVD17_17672</name>
</gene>
<reference evidence="1" key="1">
    <citation type="journal article" date="2023" name="bioRxiv">
        <title>Improved chromosome-level genome assembly for marigold (Tagetes erecta).</title>
        <authorList>
            <person name="Jiang F."/>
            <person name="Yuan L."/>
            <person name="Wang S."/>
            <person name="Wang H."/>
            <person name="Xu D."/>
            <person name="Wang A."/>
            <person name="Fan W."/>
        </authorList>
    </citation>
    <scope>NUCLEOTIDE SEQUENCE</scope>
    <source>
        <strain evidence="1">WSJ</strain>
        <tissue evidence="1">Leaf</tissue>
    </source>
</reference>
<dbReference type="Proteomes" id="UP001229421">
    <property type="component" value="Unassembled WGS sequence"/>
</dbReference>
<protein>
    <recommendedName>
        <fullName evidence="3">F-box domain-containing protein</fullName>
    </recommendedName>
</protein>
<comment type="caution">
    <text evidence="1">The sequence shown here is derived from an EMBL/GenBank/DDBJ whole genome shotgun (WGS) entry which is preliminary data.</text>
</comment>
<evidence type="ECO:0000313" key="2">
    <source>
        <dbReference type="Proteomes" id="UP001229421"/>
    </source>
</evidence>
<dbReference type="SUPFAM" id="SSF81383">
    <property type="entry name" value="F-box domain"/>
    <property type="match status" value="1"/>
</dbReference>
<proteinExistence type="predicted"/>
<accession>A0AAD8KYR7</accession>
<name>A0AAD8KYR7_TARER</name>
<sequence length="186" mass="21629">MFDILLMMFDTLHAAKSLTVCANVVLLLTLFAVNRCSPFRDLKFLKLDFMKDDIDNQNRVVLVSDMAIKRSRQEETKTETETETVVDMLSYMPQSLQLHILSFLDAKHAVVETSMLSKSWMLKQVFDYAVLHSVEELEANLMHAQWRYGCDERYVMFFREDTSPHVVRLLSLFPVSRCSFTIYGPV</sequence>
<dbReference type="AlphaFoldDB" id="A0AAD8KYR7"/>
<dbReference type="Gene3D" id="1.20.1280.50">
    <property type="match status" value="1"/>
</dbReference>
<evidence type="ECO:0008006" key="3">
    <source>
        <dbReference type="Google" id="ProtNLM"/>
    </source>
</evidence>
<keyword evidence="2" id="KW-1185">Reference proteome</keyword>
<dbReference type="EMBL" id="JAUHHV010000004">
    <property type="protein sequence ID" value="KAK1428832.1"/>
    <property type="molecule type" value="Genomic_DNA"/>
</dbReference>
<organism evidence="1 2">
    <name type="scientific">Tagetes erecta</name>
    <name type="common">African marigold</name>
    <dbReference type="NCBI Taxonomy" id="13708"/>
    <lineage>
        <taxon>Eukaryota</taxon>
        <taxon>Viridiplantae</taxon>
        <taxon>Streptophyta</taxon>
        <taxon>Embryophyta</taxon>
        <taxon>Tracheophyta</taxon>
        <taxon>Spermatophyta</taxon>
        <taxon>Magnoliopsida</taxon>
        <taxon>eudicotyledons</taxon>
        <taxon>Gunneridae</taxon>
        <taxon>Pentapetalae</taxon>
        <taxon>asterids</taxon>
        <taxon>campanulids</taxon>
        <taxon>Asterales</taxon>
        <taxon>Asteraceae</taxon>
        <taxon>Asteroideae</taxon>
        <taxon>Heliantheae alliance</taxon>
        <taxon>Tageteae</taxon>
        <taxon>Tagetes</taxon>
    </lineage>
</organism>